<keyword evidence="2" id="KW-1185">Reference proteome</keyword>
<name>A0A918NHB7_9PROT</name>
<comment type="caution">
    <text evidence="1">The sequence shown here is derived from an EMBL/GenBank/DDBJ whole genome shotgun (WGS) entry which is preliminary data.</text>
</comment>
<dbReference type="AlphaFoldDB" id="A0A918NHB7"/>
<protein>
    <submittedName>
        <fullName evidence="1">Alpha/beta hydrolase</fullName>
    </submittedName>
</protein>
<evidence type="ECO:0000313" key="1">
    <source>
        <dbReference type="EMBL" id="GGX67201.1"/>
    </source>
</evidence>
<gene>
    <name evidence="1" type="ORF">GCM10011309_16070</name>
</gene>
<accession>A0A918NHB7</accession>
<organism evidence="1 2">
    <name type="scientific">Litorimonas cladophorae</name>
    <dbReference type="NCBI Taxonomy" id="1220491"/>
    <lineage>
        <taxon>Bacteria</taxon>
        <taxon>Pseudomonadati</taxon>
        <taxon>Pseudomonadota</taxon>
        <taxon>Alphaproteobacteria</taxon>
        <taxon>Maricaulales</taxon>
        <taxon>Robiginitomaculaceae</taxon>
    </lineage>
</organism>
<dbReference type="Gene3D" id="3.40.50.1820">
    <property type="entry name" value="alpha/beta hydrolase"/>
    <property type="match status" value="1"/>
</dbReference>
<dbReference type="SUPFAM" id="SSF53474">
    <property type="entry name" value="alpha/beta-Hydrolases"/>
    <property type="match status" value="1"/>
</dbReference>
<dbReference type="GO" id="GO:0016787">
    <property type="term" value="F:hydrolase activity"/>
    <property type="evidence" value="ECO:0007669"/>
    <property type="project" value="UniProtKB-KW"/>
</dbReference>
<sequence>MSISLTSSLTSSKIAPQGAAQLGLSRKGPALFWTLTEGARASVEMTSFVMLRRLMKRLPKGDGHPVIFFPGFVASDYSTKPMRKLLKDLGYKTHGWGLGRNLRFNEDREAKMNALLVSVYEKHGEKVSLVGWSLGGVFAREVAKSNPHMVRSVISLGSPISGDMEHSNAGRLYEAFNGKPDDTMGERLKTISQAPPVPTTSIYTKTDGVVAWKGSIQRPNKKTQTENICVPASHIGLGVNPLVMYALADRLAQAEGKWAPFEAEGLKRFVFK</sequence>
<proteinExistence type="predicted"/>
<evidence type="ECO:0000313" key="2">
    <source>
        <dbReference type="Proteomes" id="UP000600865"/>
    </source>
</evidence>
<dbReference type="RefSeq" id="WP_189584085.1">
    <property type="nucleotide sequence ID" value="NZ_BMYV01000002.1"/>
</dbReference>
<dbReference type="Proteomes" id="UP000600865">
    <property type="component" value="Unassembled WGS sequence"/>
</dbReference>
<keyword evidence="1" id="KW-0378">Hydrolase</keyword>
<reference evidence="1 2" key="1">
    <citation type="journal article" date="2014" name="Int. J. Syst. Evol. Microbiol.">
        <title>Complete genome sequence of Corynebacterium casei LMG S-19264T (=DSM 44701T), isolated from a smear-ripened cheese.</title>
        <authorList>
            <consortium name="US DOE Joint Genome Institute (JGI-PGF)"/>
            <person name="Walter F."/>
            <person name="Albersmeier A."/>
            <person name="Kalinowski J."/>
            <person name="Ruckert C."/>
        </authorList>
    </citation>
    <scope>NUCLEOTIDE SEQUENCE [LARGE SCALE GENOMIC DNA]</scope>
    <source>
        <strain evidence="1 2">KCTC 23968</strain>
    </source>
</reference>
<dbReference type="InterPro" id="IPR029058">
    <property type="entry name" value="AB_hydrolase_fold"/>
</dbReference>
<dbReference type="EMBL" id="BMYV01000002">
    <property type="protein sequence ID" value="GGX67201.1"/>
    <property type="molecule type" value="Genomic_DNA"/>
</dbReference>